<proteinExistence type="predicted"/>
<accession>R7QGF2</accession>
<protein>
    <submittedName>
        <fullName evidence="1">Uncharacterized protein</fullName>
    </submittedName>
</protein>
<name>R7QGF2_CHOCR</name>
<dbReference type="KEGG" id="ccp:CHC_T00004760001"/>
<dbReference type="Gramene" id="CDF36516">
    <property type="protein sequence ID" value="CDF36516"/>
    <property type="gene ID" value="CHC_T00004760001"/>
</dbReference>
<dbReference type="EMBL" id="HG001781">
    <property type="protein sequence ID" value="CDF36516.1"/>
    <property type="molecule type" value="Genomic_DNA"/>
</dbReference>
<organism evidence="1 2">
    <name type="scientific">Chondrus crispus</name>
    <name type="common">Carrageen Irish moss</name>
    <name type="synonym">Polymorpha crispa</name>
    <dbReference type="NCBI Taxonomy" id="2769"/>
    <lineage>
        <taxon>Eukaryota</taxon>
        <taxon>Rhodophyta</taxon>
        <taxon>Florideophyceae</taxon>
        <taxon>Rhodymeniophycidae</taxon>
        <taxon>Gigartinales</taxon>
        <taxon>Gigartinaceae</taxon>
        <taxon>Chondrus</taxon>
    </lineage>
</organism>
<keyword evidence="2" id="KW-1185">Reference proteome</keyword>
<evidence type="ECO:0000313" key="1">
    <source>
        <dbReference type="EMBL" id="CDF36516.1"/>
    </source>
</evidence>
<gene>
    <name evidence="1" type="ORF">CHC_T00004760001</name>
</gene>
<dbReference type="GeneID" id="17324049"/>
<dbReference type="AlphaFoldDB" id="R7QGF2"/>
<dbReference type="Proteomes" id="UP000012073">
    <property type="component" value="Unassembled WGS sequence"/>
</dbReference>
<sequence length="42" mass="4768">MSAVVPTQGSNCCSVSPSRYCHSWSFLFDVFRLFSSNNYELT</sequence>
<dbReference type="RefSeq" id="XP_005716335.1">
    <property type="nucleotide sequence ID" value="XM_005716278.1"/>
</dbReference>
<evidence type="ECO:0000313" key="2">
    <source>
        <dbReference type="Proteomes" id="UP000012073"/>
    </source>
</evidence>
<reference evidence="2" key="1">
    <citation type="journal article" date="2013" name="Proc. Natl. Acad. Sci. U.S.A.">
        <title>Genome structure and metabolic features in the red seaweed Chondrus crispus shed light on evolution of the Archaeplastida.</title>
        <authorList>
            <person name="Collen J."/>
            <person name="Porcel B."/>
            <person name="Carre W."/>
            <person name="Ball S.G."/>
            <person name="Chaparro C."/>
            <person name="Tonon T."/>
            <person name="Barbeyron T."/>
            <person name="Michel G."/>
            <person name="Noel B."/>
            <person name="Valentin K."/>
            <person name="Elias M."/>
            <person name="Artiguenave F."/>
            <person name="Arun A."/>
            <person name="Aury J.M."/>
            <person name="Barbosa-Neto J.F."/>
            <person name="Bothwell J.H."/>
            <person name="Bouget F.Y."/>
            <person name="Brillet L."/>
            <person name="Cabello-Hurtado F."/>
            <person name="Capella-Gutierrez S."/>
            <person name="Charrier B."/>
            <person name="Cladiere L."/>
            <person name="Cock J.M."/>
            <person name="Coelho S.M."/>
            <person name="Colleoni C."/>
            <person name="Czjzek M."/>
            <person name="Da Silva C."/>
            <person name="Delage L."/>
            <person name="Denoeud F."/>
            <person name="Deschamps P."/>
            <person name="Dittami S.M."/>
            <person name="Gabaldon T."/>
            <person name="Gachon C.M."/>
            <person name="Groisillier A."/>
            <person name="Herve C."/>
            <person name="Jabbari K."/>
            <person name="Katinka M."/>
            <person name="Kloareg B."/>
            <person name="Kowalczyk N."/>
            <person name="Labadie K."/>
            <person name="Leblanc C."/>
            <person name="Lopez P.J."/>
            <person name="McLachlan D.H."/>
            <person name="Meslet-Cladiere L."/>
            <person name="Moustafa A."/>
            <person name="Nehr Z."/>
            <person name="Nyvall Collen P."/>
            <person name="Panaud O."/>
            <person name="Partensky F."/>
            <person name="Poulain J."/>
            <person name="Rensing S.A."/>
            <person name="Rousvoal S."/>
            <person name="Samson G."/>
            <person name="Symeonidi A."/>
            <person name="Weissenbach J."/>
            <person name="Zambounis A."/>
            <person name="Wincker P."/>
            <person name="Boyen C."/>
        </authorList>
    </citation>
    <scope>NUCLEOTIDE SEQUENCE [LARGE SCALE GENOMIC DNA]</scope>
    <source>
        <strain evidence="2">cv. Stackhouse</strain>
    </source>
</reference>